<keyword evidence="2" id="KW-0732">Signal</keyword>
<organism evidence="3 4">
    <name type="scientific">Strongylocentrotus purpuratus</name>
    <name type="common">Purple sea urchin</name>
    <dbReference type="NCBI Taxonomy" id="7668"/>
    <lineage>
        <taxon>Eukaryota</taxon>
        <taxon>Metazoa</taxon>
        <taxon>Echinodermata</taxon>
        <taxon>Eleutherozoa</taxon>
        <taxon>Echinozoa</taxon>
        <taxon>Echinoidea</taxon>
        <taxon>Euechinoidea</taxon>
        <taxon>Echinacea</taxon>
        <taxon>Camarodonta</taxon>
        <taxon>Echinidea</taxon>
        <taxon>Strongylocentrotidae</taxon>
        <taxon>Strongylocentrotus</taxon>
    </lineage>
</organism>
<protein>
    <submittedName>
        <fullName evidence="3">Uncharacterized protein</fullName>
    </submittedName>
</protein>
<proteinExistence type="predicted"/>
<dbReference type="EnsemblMetazoa" id="XM_003724795">
    <property type="protein sequence ID" value="XP_003724843"/>
    <property type="gene ID" value="LOC100894055"/>
</dbReference>
<dbReference type="AlphaFoldDB" id="A0A7M7LL60"/>
<evidence type="ECO:0000313" key="4">
    <source>
        <dbReference type="Proteomes" id="UP000007110"/>
    </source>
</evidence>
<reference evidence="3" key="2">
    <citation type="submission" date="2021-01" db="UniProtKB">
        <authorList>
            <consortium name="EnsemblMetazoa"/>
        </authorList>
    </citation>
    <scope>IDENTIFICATION</scope>
</reference>
<keyword evidence="1" id="KW-0812">Transmembrane</keyword>
<feature type="transmembrane region" description="Helical" evidence="1">
    <location>
        <begin position="207"/>
        <end position="232"/>
    </location>
</feature>
<dbReference type="GeneID" id="100894055"/>
<accession>A0A7M7LL60</accession>
<dbReference type="Proteomes" id="UP000007110">
    <property type="component" value="Unassembled WGS sequence"/>
</dbReference>
<reference evidence="4" key="1">
    <citation type="submission" date="2015-02" db="EMBL/GenBank/DDBJ databases">
        <title>Genome sequencing for Strongylocentrotus purpuratus.</title>
        <authorList>
            <person name="Murali S."/>
            <person name="Liu Y."/>
            <person name="Vee V."/>
            <person name="English A."/>
            <person name="Wang M."/>
            <person name="Skinner E."/>
            <person name="Han Y."/>
            <person name="Muzny D.M."/>
            <person name="Worley K.C."/>
            <person name="Gibbs R.A."/>
        </authorList>
    </citation>
    <scope>NUCLEOTIDE SEQUENCE</scope>
</reference>
<dbReference type="InParanoid" id="A0A7M7LL60"/>
<name>A0A7M7LL60_STRPU</name>
<feature type="chain" id="PRO_5029660768" evidence="2">
    <location>
        <begin position="30"/>
        <end position="268"/>
    </location>
</feature>
<evidence type="ECO:0000256" key="2">
    <source>
        <dbReference type="SAM" id="SignalP"/>
    </source>
</evidence>
<dbReference type="RefSeq" id="XP_003724843.2">
    <property type="nucleotide sequence ID" value="XM_003724795.3"/>
</dbReference>
<sequence length="268" mass="30142">MNLGLQQIMKSIKLSQILIIFSIFSASSSAVFRPPDDSAKDSEESDAPWHPDWDKVVKCKRGDIHSRFPACWCGQYAKIVEDDEVPEEEWETEGYHQKLRNNRIIFYVCLPCSSCPDGILMTGKCRQGQDTSCDLDRCMDPDHVFDRGKKACVPNPKEPVEHTEGLSIINLDGPTSRPTEDVPQPLMTVELPREVPSQAKAWHQHPGVIVIVIVVSIVAIAIVNIILIVTVIHRKRGRYRTLTRSPSNLSRASTQSGCTCMYHYETPV</sequence>
<keyword evidence="1" id="KW-1133">Transmembrane helix</keyword>
<dbReference type="OMA" id="CGQYAKI"/>
<keyword evidence="4" id="KW-1185">Reference proteome</keyword>
<keyword evidence="1" id="KW-0472">Membrane</keyword>
<evidence type="ECO:0000313" key="3">
    <source>
        <dbReference type="EnsemblMetazoa" id="XP_003724843"/>
    </source>
</evidence>
<dbReference type="OrthoDB" id="10484308at2759"/>
<dbReference type="KEGG" id="spu:100894055"/>
<feature type="signal peptide" evidence="2">
    <location>
        <begin position="1"/>
        <end position="29"/>
    </location>
</feature>
<evidence type="ECO:0000256" key="1">
    <source>
        <dbReference type="SAM" id="Phobius"/>
    </source>
</evidence>